<evidence type="ECO:0000313" key="6">
    <source>
        <dbReference type="Proteomes" id="UP000199675"/>
    </source>
</evidence>
<dbReference type="InterPro" id="IPR002347">
    <property type="entry name" value="SDR_fam"/>
</dbReference>
<dbReference type="SMART" id="SM00822">
    <property type="entry name" value="PKS_KR"/>
    <property type="match status" value="1"/>
</dbReference>
<dbReference type="STRING" id="488533.SAMN04487960_1026"/>
<feature type="domain" description="Ketoreductase" evidence="4">
    <location>
        <begin position="7"/>
        <end position="186"/>
    </location>
</feature>
<evidence type="ECO:0000256" key="1">
    <source>
        <dbReference type="ARBA" id="ARBA00006484"/>
    </source>
</evidence>
<gene>
    <name evidence="5" type="ORF">SAMN04487960_1026</name>
</gene>
<sequence length="278" mass="30115">MKDLNNRVAVITGASAGIGRAIALELGRMGCKVALLARNEDALRQVAEELRALGAQALPISCDLGETEGVRQSLAEVSRQLGPVDILINNVGAGTFKPLHCMSDEECDIALRLPLVPAITAIHAVVPGMRERGCGHIVNLTSPAGIFPLPFMAPYTSARHAMVGLSESLFEELRGTGVGVSLICPAQVNTGYFERNDADLAWYPKISSIFPVSEPERVARKVRRAIEKNQREVVFPALLWAAIAAFRKAPRLFITLFRAVGLWGPSRRLQATHTADPY</sequence>
<dbReference type="SUPFAM" id="SSF51735">
    <property type="entry name" value="NAD(P)-binding Rossmann-fold domains"/>
    <property type="match status" value="1"/>
</dbReference>
<dbReference type="InterPro" id="IPR057326">
    <property type="entry name" value="KR_dom"/>
</dbReference>
<comment type="similarity">
    <text evidence="1 3">Belongs to the short-chain dehydrogenases/reductases (SDR) family.</text>
</comment>
<protein>
    <submittedName>
        <fullName evidence="5">Short-chain dehydrogenase</fullName>
    </submittedName>
</protein>
<evidence type="ECO:0000313" key="5">
    <source>
        <dbReference type="EMBL" id="SDW25961.1"/>
    </source>
</evidence>
<keyword evidence="6" id="KW-1185">Reference proteome</keyword>
<dbReference type="EMBL" id="FNNE01000002">
    <property type="protein sequence ID" value="SDW25961.1"/>
    <property type="molecule type" value="Genomic_DNA"/>
</dbReference>
<dbReference type="PANTHER" id="PTHR24322:SF736">
    <property type="entry name" value="RETINOL DEHYDROGENASE 10"/>
    <property type="match status" value="1"/>
</dbReference>
<dbReference type="GO" id="GO:0016616">
    <property type="term" value="F:oxidoreductase activity, acting on the CH-OH group of donors, NAD or NADP as acceptor"/>
    <property type="evidence" value="ECO:0007669"/>
    <property type="project" value="TreeGrafter"/>
</dbReference>
<dbReference type="Gene3D" id="3.40.50.720">
    <property type="entry name" value="NAD(P)-binding Rossmann-like Domain"/>
    <property type="match status" value="1"/>
</dbReference>
<dbReference type="CDD" id="cd05233">
    <property type="entry name" value="SDR_c"/>
    <property type="match status" value="1"/>
</dbReference>
<dbReference type="PANTHER" id="PTHR24322">
    <property type="entry name" value="PKSB"/>
    <property type="match status" value="1"/>
</dbReference>
<dbReference type="RefSeq" id="WP_175528259.1">
    <property type="nucleotide sequence ID" value="NZ_FNNE01000002.1"/>
</dbReference>
<accession>A0A1H2S2X8</accession>
<organism evidence="5 6">
    <name type="scientific">Marinobacter mobilis</name>
    <dbReference type="NCBI Taxonomy" id="488533"/>
    <lineage>
        <taxon>Bacteria</taxon>
        <taxon>Pseudomonadati</taxon>
        <taxon>Pseudomonadota</taxon>
        <taxon>Gammaproteobacteria</taxon>
        <taxon>Pseudomonadales</taxon>
        <taxon>Marinobacteraceae</taxon>
        <taxon>Marinobacter</taxon>
    </lineage>
</organism>
<name>A0A1H2S2X8_9GAMM</name>
<reference evidence="5 6" key="1">
    <citation type="submission" date="2016-10" db="EMBL/GenBank/DDBJ databases">
        <authorList>
            <person name="de Groot N.N."/>
        </authorList>
    </citation>
    <scope>NUCLEOTIDE SEQUENCE [LARGE SCALE GENOMIC DNA]</scope>
    <source>
        <strain evidence="5 6">CGMCC 1.7059</strain>
    </source>
</reference>
<dbReference type="Pfam" id="PF00106">
    <property type="entry name" value="adh_short"/>
    <property type="match status" value="1"/>
</dbReference>
<keyword evidence="2" id="KW-0560">Oxidoreductase</keyword>
<dbReference type="PRINTS" id="PR00080">
    <property type="entry name" value="SDRFAMILY"/>
</dbReference>
<proteinExistence type="inferred from homology"/>
<dbReference type="PRINTS" id="PR00081">
    <property type="entry name" value="GDHRDH"/>
</dbReference>
<evidence type="ECO:0000256" key="3">
    <source>
        <dbReference type="RuleBase" id="RU000363"/>
    </source>
</evidence>
<evidence type="ECO:0000259" key="4">
    <source>
        <dbReference type="SMART" id="SM00822"/>
    </source>
</evidence>
<evidence type="ECO:0000256" key="2">
    <source>
        <dbReference type="ARBA" id="ARBA00023002"/>
    </source>
</evidence>
<dbReference type="Proteomes" id="UP000199675">
    <property type="component" value="Unassembled WGS sequence"/>
</dbReference>
<dbReference type="InterPro" id="IPR036291">
    <property type="entry name" value="NAD(P)-bd_dom_sf"/>
</dbReference>
<dbReference type="AlphaFoldDB" id="A0A1H2S2X8"/>